<keyword evidence="2" id="KW-0472">Membrane</keyword>
<dbReference type="eggNOG" id="KOG4526">
    <property type="taxonomic scope" value="Eukaryota"/>
</dbReference>
<organism evidence="4 5">
    <name type="scientific">Capsaspora owczarzaki (strain ATCC 30864)</name>
    <dbReference type="NCBI Taxonomy" id="595528"/>
    <lineage>
        <taxon>Eukaryota</taxon>
        <taxon>Filasterea</taxon>
        <taxon>Capsaspora</taxon>
    </lineage>
</organism>
<sequence>MASLCLLRARVALCGQSYTCAPSISGRVGVAAVTGFGLQPASSSTSIARSLSSSATGWLPAAAAVARPGSSWMNARVTLPAMASKPLAQSHSRGLSLAARSLAAEKPASATSSTSTSGPDAATSAKPPKEESRFRRFVREYGRVGLVTLIAIDLVTYAAVYAALSFGVDIPAVFDYLGIEHAWFNPNAGQFVVAYAVYKVTAPLRWGFALGVTPAIVSKLRSMGWIETPPPSPPSPPSSS</sequence>
<dbReference type="InterPro" id="IPR009688">
    <property type="entry name" value="FAM210A/B-like_dom"/>
</dbReference>
<name>A0A0D2WR12_CAPO3</name>
<evidence type="ECO:0000259" key="3">
    <source>
        <dbReference type="Pfam" id="PF06916"/>
    </source>
</evidence>
<feature type="domain" description="DUF1279" evidence="3">
    <location>
        <begin position="133"/>
        <end position="214"/>
    </location>
</feature>
<feature type="transmembrane region" description="Helical" evidence="2">
    <location>
        <begin position="144"/>
        <end position="164"/>
    </location>
</feature>
<evidence type="ECO:0000313" key="5">
    <source>
        <dbReference type="Proteomes" id="UP000008743"/>
    </source>
</evidence>
<dbReference type="Pfam" id="PF06916">
    <property type="entry name" value="FAM210A-B_dom"/>
    <property type="match status" value="1"/>
</dbReference>
<dbReference type="PhylomeDB" id="A0A0D2WR12"/>
<dbReference type="InParanoid" id="A0A0D2WR12"/>
<dbReference type="OMA" id="ATNTWIP"/>
<keyword evidence="2" id="KW-0812">Transmembrane</keyword>
<protein>
    <recommendedName>
        <fullName evidence="3">DUF1279 domain-containing protein</fullName>
    </recommendedName>
</protein>
<feature type="compositionally biased region" description="Low complexity" evidence="1">
    <location>
        <begin position="107"/>
        <end position="125"/>
    </location>
</feature>
<feature type="region of interest" description="Disordered" evidence="1">
    <location>
        <begin position="107"/>
        <end position="129"/>
    </location>
</feature>
<accession>A0A0D2WR12</accession>
<evidence type="ECO:0000256" key="1">
    <source>
        <dbReference type="SAM" id="MobiDB-lite"/>
    </source>
</evidence>
<dbReference type="OrthoDB" id="424302at2759"/>
<keyword evidence="2" id="KW-1133">Transmembrane helix</keyword>
<dbReference type="RefSeq" id="XP_004348151.1">
    <property type="nucleotide sequence ID" value="XM_004348101.2"/>
</dbReference>
<evidence type="ECO:0000256" key="2">
    <source>
        <dbReference type="SAM" id="Phobius"/>
    </source>
</evidence>
<dbReference type="AlphaFoldDB" id="A0A0D2WR12"/>
<dbReference type="EMBL" id="KE346365">
    <property type="protein sequence ID" value="KJE93553.1"/>
    <property type="molecule type" value="Genomic_DNA"/>
</dbReference>
<proteinExistence type="predicted"/>
<reference evidence="5" key="1">
    <citation type="submission" date="2011-02" db="EMBL/GenBank/DDBJ databases">
        <title>The Genome Sequence of Capsaspora owczarzaki ATCC 30864.</title>
        <authorList>
            <person name="Russ C."/>
            <person name="Cuomo C."/>
            <person name="Burger G."/>
            <person name="Gray M.W."/>
            <person name="Holland P.W.H."/>
            <person name="King N."/>
            <person name="Lang F.B.F."/>
            <person name="Roger A.J."/>
            <person name="Ruiz-Trillo I."/>
            <person name="Young S.K."/>
            <person name="Zeng Q."/>
            <person name="Gargeya S."/>
            <person name="Alvarado L."/>
            <person name="Berlin A."/>
            <person name="Chapman S.B."/>
            <person name="Chen Z."/>
            <person name="Freedman E."/>
            <person name="Gellesch M."/>
            <person name="Goldberg J."/>
            <person name="Griggs A."/>
            <person name="Gujja S."/>
            <person name="Heilman E."/>
            <person name="Heiman D."/>
            <person name="Howarth C."/>
            <person name="Mehta T."/>
            <person name="Neiman D."/>
            <person name="Pearson M."/>
            <person name="Roberts A."/>
            <person name="Saif S."/>
            <person name="Shea T."/>
            <person name="Shenoy N."/>
            <person name="Sisk P."/>
            <person name="Stolte C."/>
            <person name="Sykes S."/>
            <person name="White J."/>
            <person name="Yandava C."/>
            <person name="Haas B."/>
            <person name="Nusbaum C."/>
            <person name="Birren B."/>
        </authorList>
    </citation>
    <scope>NUCLEOTIDE SEQUENCE</scope>
    <source>
        <strain evidence="5">ATCC 30864</strain>
    </source>
</reference>
<evidence type="ECO:0000313" key="4">
    <source>
        <dbReference type="EMBL" id="KJE93553.1"/>
    </source>
</evidence>
<gene>
    <name evidence="4" type="ORF">CAOG_004323</name>
</gene>
<dbReference type="PANTHER" id="PTHR21377">
    <property type="entry name" value="PROTEIN FAM210B, MITOCHONDRIAL"/>
    <property type="match status" value="1"/>
</dbReference>
<dbReference type="GO" id="GO:0005739">
    <property type="term" value="C:mitochondrion"/>
    <property type="evidence" value="ECO:0007669"/>
    <property type="project" value="TreeGrafter"/>
</dbReference>
<dbReference type="InterPro" id="IPR045866">
    <property type="entry name" value="FAM210A/B-like"/>
</dbReference>
<dbReference type="PANTHER" id="PTHR21377:SF0">
    <property type="entry name" value="PROTEIN FAM210B, MITOCHONDRIAL"/>
    <property type="match status" value="1"/>
</dbReference>
<dbReference type="Proteomes" id="UP000008743">
    <property type="component" value="Unassembled WGS sequence"/>
</dbReference>
<keyword evidence="5" id="KW-1185">Reference proteome</keyword>